<organism evidence="2 3">
    <name type="scientific">Letharia columbiana</name>
    <dbReference type="NCBI Taxonomy" id="112416"/>
    <lineage>
        <taxon>Eukaryota</taxon>
        <taxon>Fungi</taxon>
        <taxon>Dikarya</taxon>
        <taxon>Ascomycota</taxon>
        <taxon>Pezizomycotina</taxon>
        <taxon>Lecanoromycetes</taxon>
        <taxon>OSLEUM clade</taxon>
        <taxon>Lecanoromycetidae</taxon>
        <taxon>Lecanorales</taxon>
        <taxon>Lecanorineae</taxon>
        <taxon>Parmeliaceae</taxon>
        <taxon>Letharia</taxon>
    </lineage>
</organism>
<evidence type="ECO:0000256" key="1">
    <source>
        <dbReference type="SAM" id="MobiDB-lite"/>
    </source>
</evidence>
<feature type="compositionally biased region" description="Basic and acidic residues" evidence="1">
    <location>
        <begin position="334"/>
        <end position="343"/>
    </location>
</feature>
<dbReference type="AlphaFoldDB" id="A0A8H6FQ66"/>
<comment type="caution">
    <text evidence="2">The sequence shown here is derived from an EMBL/GenBank/DDBJ whole genome shotgun (WGS) entry which is preliminary data.</text>
</comment>
<dbReference type="OrthoDB" id="10596241at2759"/>
<keyword evidence="3" id="KW-1185">Reference proteome</keyword>
<dbReference type="EMBL" id="JACCJC010000046">
    <property type="protein sequence ID" value="KAF6232651.1"/>
    <property type="molecule type" value="Genomic_DNA"/>
</dbReference>
<reference evidence="2 3" key="1">
    <citation type="journal article" date="2020" name="Genomics">
        <title>Complete, high-quality genomes from long-read metagenomic sequencing of two wolf lichen thalli reveals enigmatic genome architecture.</title>
        <authorList>
            <person name="McKenzie S.K."/>
            <person name="Walston R.F."/>
            <person name="Allen J.L."/>
        </authorList>
    </citation>
    <scope>NUCLEOTIDE SEQUENCE [LARGE SCALE GENOMIC DNA]</scope>
    <source>
        <strain evidence="2">WasteWater2</strain>
    </source>
</reference>
<evidence type="ECO:0000313" key="2">
    <source>
        <dbReference type="EMBL" id="KAF6232651.1"/>
    </source>
</evidence>
<feature type="compositionally biased region" description="Acidic residues" evidence="1">
    <location>
        <begin position="346"/>
        <end position="357"/>
    </location>
</feature>
<accession>A0A8H6FQ66</accession>
<evidence type="ECO:0000313" key="3">
    <source>
        <dbReference type="Proteomes" id="UP000578531"/>
    </source>
</evidence>
<sequence>MSERFVIGRMDPCSSTIFLTKAEPSFAEEEEEPLDIGSWLTLYQGDGPPRTAILCFEPKTKRAKDIKEGDVILNDGNPYRVLNAPGLPDADGEISIHAYDIFADEVTDCITDDTEEITIVATWQTRYSVVRFSLSAWTAVEGCWSDANELAPQRNVPPAEVISGTLVLQKQEGWVGDNPERVFKLPGGRLGPSLLYFFNAAKLCRMPITLLIYEVMGRFKLVAFGVGDWESLGCGQSGDSWLNIQLSSSLFRVPVLHLLLSPALLFVAASRYVDQGTLCDCKNFHNPRLLFLLLRIPQNPASFSDLFTSTGVAQNRGCTTHFETHTQMSQHSVSLERDKHDMGEQATEEEDTEEEEMDKPLELGGYLTRVDNQPPTTTPTETAARDLSVGQAILFRGQPCEIVGRTDSLAQAGPLASRHKIALEMIELFDKGALDPLVVKATEKLKLVPIARVRYTVIGLDGEVMTLQKQHLSPARRTVAEFHISGGKIGEDLAAFFAQCDDDEGRLGIGITLLILEAVGKFQVIGFGIGDWERLA</sequence>
<proteinExistence type="predicted"/>
<gene>
    <name evidence="2" type="ORF">HO173_009090</name>
</gene>
<protein>
    <submittedName>
        <fullName evidence="2">Uncharacterized protein</fullName>
    </submittedName>
</protein>
<name>A0A8H6FQ66_9LECA</name>
<dbReference type="GeneID" id="59290742"/>
<feature type="region of interest" description="Disordered" evidence="1">
    <location>
        <begin position="324"/>
        <end position="358"/>
    </location>
</feature>
<dbReference type="RefSeq" id="XP_037162077.1">
    <property type="nucleotide sequence ID" value="XM_037310983.1"/>
</dbReference>
<dbReference type="Proteomes" id="UP000578531">
    <property type="component" value="Unassembled WGS sequence"/>
</dbReference>